<proteinExistence type="predicted"/>
<dbReference type="InterPro" id="IPR002577">
    <property type="entry name" value="HTH_HxlR"/>
</dbReference>
<keyword evidence="3" id="KW-0804">Transcription</keyword>
<evidence type="ECO:0000259" key="4">
    <source>
        <dbReference type="PROSITE" id="PS51118"/>
    </source>
</evidence>
<comment type="caution">
    <text evidence="5">The sequence shown here is derived from an EMBL/GenBank/DDBJ whole genome shotgun (WGS) entry which is preliminary data.</text>
</comment>
<dbReference type="SUPFAM" id="SSF46785">
    <property type="entry name" value="Winged helix' DNA-binding domain"/>
    <property type="match status" value="1"/>
</dbReference>
<evidence type="ECO:0000313" key="5">
    <source>
        <dbReference type="EMBL" id="TWI96265.1"/>
    </source>
</evidence>
<accession>A0A562TRV5</accession>
<dbReference type="PANTHER" id="PTHR33204:SF29">
    <property type="entry name" value="TRANSCRIPTIONAL REGULATOR"/>
    <property type="match status" value="1"/>
</dbReference>
<reference evidence="5 6" key="1">
    <citation type="submission" date="2019-07" db="EMBL/GenBank/DDBJ databases">
        <title>Genomic Encyclopedia of Archaeal and Bacterial Type Strains, Phase II (KMG-II): from individual species to whole genera.</title>
        <authorList>
            <person name="Goeker M."/>
        </authorList>
    </citation>
    <scope>NUCLEOTIDE SEQUENCE [LARGE SCALE GENOMIC DNA]</scope>
    <source>
        <strain evidence="5 6">ATCC BAA-1854</strain>
    </source>
</reference>
<keyword evidence="2" id="KW-0238">DNA-binding</keyword>
<dbReference type="PANTHER" id="PTHR33204">
    <property type="entry name" value="TRANSCRIPTIONAL REGULATOR, MARR FAMILY"/>
    <property type="match status" value="1"/>
</dbReference>
<dbReference type="RefSeq" id="WP_144915321.1">
    <property type="nucleotide sequence ID" value="NZ_VLLI01000013.1"/>
</dbReference>
<dbReference type="AlphaFoldDB" id="A0A562TRV5"/>
<protein>
    <submittedName>
        <fullName evidence="5">HxlR family transcriptional regulator</fullName>
    </submittedName>
</protein>
<keyword evidence="6" id="KW-1185">Reference proteome</keyword>
<dbReference type="InterPro" id="IPR036388">
    <property type="entry name" value="WH-like_DNA-bd_sf"/>
</dbReference>
<gene>
    <name evidence="5" type="ORF">JN11_03999</name>
</gene>
<dbReference type="Gene3D" id="1.10.10.10">
    <property type="entry name" value="Winged helix-like DNA-binding domain superfamily/Winged helix DNA-binding domain"/>
    <property type="match status" value="1"/>
</dbReference>
<name>A0A562TRV5_9SPHI</name>
<dbReference type="InterPro" id="IPR036390">
    <property type="entry name" value="WH_DNA-bd_sf"/>
</dbReference>
<sequence length="125" mass="14637">MDTTDYDLENLPPDLSYEDFLQMLLPLRDSLDILGGKWKLQIIFSLKFGRKRFKEIQREIPGITSKMLSKELKDLEMNDLATRYVHNTAPITVEYELSEYGKTLKSVVIELYKWGSAHRKHITSK</sequence>
<feature type="domain" description="HTH hxlR-type" evidence="4">
    <location>
        <begin position="25"/>
        <end position="123"/>
    </location>
</feature>
<dbReference type="Pfam" id="PF01638">
    <property type="entry name" value="HxlR"/>
    <property type="match status" value="1"/>
</dbReference>
<dbReference type="PROSITE" id="PS51118">
    <property type="entry name" value="HTH_HXLR"/>
    <property type="match status" value="1"/>
</dbReference>
<evidence type="ECO:0000256" key="2">
    <source>
        <dbReference type="ARBA" id="ARBA00023125"/>
    </source>
</evidence>
<evidence type="ECO:0000256" key="1">
    <source>
        <dbReference type="ARBA" id="ARBA00023015"/>
    </source>
</evidence>
<dbReference type="Proteomes" id="UP000317010">
    <property type="component" value="Unassembled WGS sequence"/>
</dbReference>
<evidence type="ECO:0000313" key="6">
    <source>
        <dbReference type="Proteomes" id="UP000317010"/>
    </source>
</evidence>
<keyword evidence="1" id="KW-0805">Transcription regulation</keyword>
<organism evidence="5 6">
    <name type="scientific">Mucilaginibacter frigoritolerans</name>
    <dbReference type="NCBI Taxonomy" id="652788"/>
    <lineage>
        <taxon>Bacteria</taxon>
        <taxon>Pseudomonadati</taxon>
        <taxon>Bacteroidota</taxon>
        <taxon>Sphingobacteriia</taxon>
        <taxon>Sphingobacteriales</taxon>
        <taxon>Sphingobacteriaceae</taxon>
        <taxon>Mucilaginibacter</taxon>
    </lineage>
</organism>
<dbReference type="OrthoDB" id="2619345at2"/>
<evidence type="ECO:0000256" key="3">
    <source>
        <dbReference type="ARBA" id="ARBA00023163"/>
    </source>
</evidence>
<dbReference type="EMBL" id="VLLI01000013">
    <property type="protein sequence ID" value="TWI96265.1"/>
    <property type="molecule type" value="Genomic_DNA"/>
</dbReference>
<dbReference type="GO" id="GO:0003677">
    <property type="term" value="F:DNA binding"/>
    <property type="evidence" value="ECO:0007669"/>
    <property type="project" value="UniProtKB-KW"/>
</dbReference>